<dbReference type="STRING" id="857342.A0A2T3AXB6"/>
<feature type="compositionally biased region" description="Gly residues" evidence="5">
    <location>
        <begin position="248"/>
        <end position="259"/>
    </location>
</feature>
<proteinExistence type="predicted"/>
<keyword evidence="4" id="KW-0687">Ribonucleoprotein</keyword>
<dbReference type="GO" id="GO:0005786">
    <property type="term" value="C:signal recognition particle, endoplasmic reticulum targeting"/>
    <property type="evidence" value="ECO:0007669"/>
    <property type="project" value="UniProtKB-KW"/>
</dbReference>
<evidence type="ECO:0000313" key="6">
    <source>
        <dbReference type="EMBL" id="PSS13327.1"/>
    </source>
</evidence>
<dbReference type="FunCoup" id="A0A2T3AXB6">
    <property type="interactions" value="67"/>
</dbReference>
<evidence type="ECO:0000256" key="2">
    <source>
        <dbReference type="ARBA" id="ARBA00022490"/>
    </source>
</evidence>
<dbReference type="SUPFAM" id="SSF69695">
    <property type="entry name" value="SRP19"/>
    <property type="match status" value="1"/>
</dbReference>
<name>A0A2T3AXB6_AMORE</name>
<evidence type="ECO:0000256" key="3">
    <source>
        <dbReference type="ARBA" id="ARBA00023135"/>
    </source>
</evidence>
<sequence>MSHARIEEVSDSDPEYASDPSEDDIEDFDEREIIKARGPKPSQVPRPANPSLLNPSAVPSVSKDGIEFQSTEDDSKYKDFQCIYPIYFDRNRSRKEGRRVGIEGAVENPLAREIVAACGRLRLETLFEPTKIHPKDWANPGRVKVKLKGGQNPMIKNKHHLYTLISKHLIANPTTVESAIRVRVPGLPPPDPKKEYPKPAVPKGWKIGTLLPYYSPGLSGGGVSENFLKDMMAEMGAGGMPGIPGMPGMAGLGGEGSGGEARKKDKKDKKKK</sequence>
<evidence type="ECO:0000256" key="4">
    <source>
        <dbReference type="ARBA" id="ARBA00023274"/>
    </source>
</evidence>
<dbReference type="Gene3D" id="3.30.56.30">
    <property type="entry name" value="Signal recognition particle, SRP19-like subunit"/>
    <property type="match status" value="1"/>
</dbReference>
<comment type="subcellular location">
    <subcellularLocation>
        <location evidence="1">Cytoplasm</location>
    </subcellularLocation>
</comment>
<dbReference type="GO" id="GO:0008312">
    <property type="term" value="F:7S RNA binding"/>
    <property type="evidence" value="ECO:0007669"/>
    <property type="project" value="InterPro"/>
</dbReference>
<dbReference type="GeneID" id="36570032"/>
<dbReference type="OrthoDB" id="2190947at2759"/>
<dbReference type="Proteomes" id="UP000241818">
    <property type="component" value="Unassembled WGS sequence"/>
</dbReference>
<keyword evidence="2" id="KW-0963">Cytoplasm</keyword>
<dbReference type="FunFam" id="3.30.56.30:FF:000003">
    <property type="entry name" value="Signal recognition particle SEC65 subunit"/>
    <property type="match status" value="1"/>
</dbReference>
<dbReference type="EMBL" id="KZ679014">
    <property type="protein sequence ID" value="PSS13327.1"/>
    <property type="molecule type" value="Genomic_DNA"/>
</dbReference>
<dbReference type="AlphaFoldDB" id="A0A2T3AXB6"/>
<feature type="compositionally biased region" description="Acidic residues" evidence="5">
    <location>
        <begin position="9"/>
        <end position="30"/>
    </location>
</feature>
<dbReference type="InterPro" id="IPR002778">
    <property type="entry name" value="Signal_recog_particle_SRP19"/>
</dbReference>
<dbReference type="InterPro" id="IPR036521">
    <property type="entry name" value="SRP19-like_sf"/>
</dbReference>
<gene>
    <name evidence="6" type="ORF">M430DRAFT_125476</name>
</gene>
<feature type="region of interest" description="Disordered" evidence="5">
    <location>
        <begin position="242"/>
        <end position="272"/>
    </location>
</feature>
<dbReference type="InParanoid" id="A0A2T3AXB6"/>
<keyword evidence="7" id="KW-1185">Reference proteome</keyword>
<dbReference type="Pfam" id="PF01922">
    <property type="entry name" value="SRP19"/>
    <property type="match status" value="1"/>
</dbReference>
<evidence type="ECO:0000256" key="5">
    <source>
        <dbReference type="SAM" id="MobiDB-lite"/>
    </source>
</evidence>
<dbReference type="PANTHER" id="PTHR17453:SF0">
    <property type="entry name" value="SIGNAL RECOGNITION PARTICLE 19 KDA PROTEIN"/>
    <property type="match status" value="1"/>
</dbReference>
<accession>A0A2T3AXB6</accession>
<feature type="region of interest" description="Disordered" evidence="5">
    <location>
        <begin position="1"/>
        <end position="61"/>
    </location>
</feature>
<dbReference type="PANTHER" id="PTHR17453">
    <property type="entry name" value="SIGNAL RECOGNITION PARTICLE 19 KD PROTEIN"/>
    <property type="match status" value="1"/>
</dbReference>
<evidence type="ECO:0008006" key="8">
    <source>
        <dbReference type="Google" id="ProtNLM"/>
    </source>
</evidence>
<dbReference type="RefSeq" id="XP_024719318.1">
    <property type="nucleotide sequence ID" value="XM_024861951.1"/>
</dbReference>
<evidence type="ECO:0000256" key="1">
    <source>
        <dbReference type="ARBA" id="ARBA00004496"/>
    </source>
</evidence>
<protein>
    <recommendedName>
        <fullName evidence="8">Signal recognition particle SRP19 subunit</fullName>
    </recommendedName>
</protein>
<keyword evidence="3" id="KW-0733">Signal recognition particle</keyword>
<evidence type="ECO:0000313" key="7">
    <source>
        <dbReference type="Proteomes" id="UP000241818"/>
    </source>
</evidence>
<organism evidence="6 7">
    <name type="scientific">Amorphotheca resinae ATCC 22711</name>
    <dbReference type="NCBI Taxonomy" id="857342"/>
    <lineage>
        <taxon>Eukaryota</taxon>
        <taxon>Fungi</taxon>
        <taxon>Dikarya</taxon>
        <taxon>Ascomycota</taxon>
        <taxon>Pezizomycotina</taxon>
        <taxon>Leotiomycetes</taxon>
        <taxon>Helotiales</taxon>
        <taxon>Amorphothecaceae</taxon>
        <taxon>Amorphotheca</taxon>
    </lineage>
</organism>
<reference evidence="6 7" key="1">
    <citation type="journal article" date="2018" name="New Phytol.">
        <title>Comparative genomics and transcriptomics depict ericoid mycorrhizal fungi as versatile saprotrophs and plant mutualists.</title>
        <authorList>
            <person name="Martino E."/>
            <person name="Morin E."/>
            <person name="Grelet G.A."/>
            <person name="Kuo A."/>
            <person name="Kohler A."/>
            <person name="Daghino S."/>
            <person name="Barry K.W."/>
            <person name="Cichocki N."/>
            <person name="Clum A."/>
            <person name="Dockter R.B."/>
            <person name="Hainaut M."/>
            <person name="Kuo R.C."/>
            <person name="LaButti K."/>
            <person name="Lindahl B.D."/>
            <person name="Lindquist E.A."/>
            <person name="Lipzen A."/>
            <person name="Khouja H.R."/>
            <person name="Magnuson J."/>
            <person name="Murat C."/>
            <person name="Ohm R.A."/>
            <person name="Singer S.W."/>
            <person name="Spatafora J.W."/>
            <person name="Wang M."/>
            <person name="Veneault-Fourrey C."/>
            <person name="Henrissat B."/>
            <person name="Grigoriev I.V."/>
            <person name="Martin F.M."/>
            <person name="Perotto S."/>
        </authorList>
    </citation>
    <scope>NUCLEOTIDE SEQUENCE [LARGE SCALE GENOMIC DNA]</scope>
    <source>
        <strain evidence="6 7">ATCC 22711</strain>
    </source>
</reference>
<dbReference type="GO" id="GO:0006617">
    <property type="term" value="P:SRP-dependent cotranslational protein targeting to membrane, signal sequence recognition"/>
    <property type="evidence" value="ECO:0007669"/>
    <property type="project" value="TreeGrafter"/>
</dbReference>